<accession>A0ABQ0CF46</accession>
<feature type="domain" description="Carrier" evidence="6">
    <location>
        <begin position="1712"/>
        <end position="1788"/>
    </location>
</feature>
<evidence type="ECO:0000256" key="3">
    <source>
        <dbReference type="ARBA" id="ARBA00022598"/>
    </source>
</evidence>
<dbReference type="CDD" id="cd05918">
    <property type="entry name" value="A_NRPS_SidN3_like"/>
    <property type="match status" value="3"/>
</dbReference>
<dbReference type="InterPro" id="IPR023213">
    <property type="entry name" value="CAT-like_dom_sf"/>
</dbReference>
<evidence type="ECO:0000259" key="6">
    <source>
        <dbReference type="PROSITE" id="PS50075"/>
    </source>
</evidence>
<dbReference type="Pfam" id="PF07993">
    <property type="entry name" value="NAD_binding_4"/>
    <property type="match status" value="1"/>
</dbReference>
<dbReference type="PROSITE" id="PS00012">
    <property type="entry name" value="PHOSPHOPANTETHEINE"/>
    <property type="match status" value="1"/>
</dbReference>
<evidence type="ECO:0000256" key="5">
    <source>
        <dbReference type="SAM" id="MobiDB-lite"/>
    </source>
</evidence>
<evidence type="ECO:0000313" key="7">
    <source>
        <dbReference type="EMBL" id="GAB0132061.1"/>
    </source>
</evidence>
<dbReference type="SUPFAM" id="SSF51735">
    <property type="entry name" value="NAD(P)-binding Rossmann-fold domains"/>
    <property type="match status" value="1"/>
</dbReference>
<dbReference type="Gene3D" id="1.10.1200.10">
    <property type="entry name" value="ACP-like"/>
    <property type="match status" value="3"/>
</dbReference>
<dbReference type="Gene3D" id="3.30.559.30">
    <property type="entry name" value="Nonribosomal peptide synthetase, condensation domain"/>
    <property type="match status" value="2"/>
</dbReference>
<feature type="domain" description="Carrier" evidence="6">
    <location>
        <begin position="2838"/>
        <end position="2918"/>
    </location>
</feature>
<sequence>MAIAESSICTAISDADLQQIWSWNRSVPNTVARPVHEIFQDQVSQRPGDPAICAWDGDLTYSQLDRLSTRLAHHLQSHGVGPNMVVPIFFEKSMWTPVCQLAIMKAGGACAAMDTTHAEEVLAAIIETISPIVVGCSPSSRQLVSDICGDCHVLVVNESMVEELPDPLTSLATVHPSNMLYLIFTSGTTGKPKGVVISHTNVSSGLHFNNKEQGFHSKSRVLDFASYAFDVSYTNLLGSLTSGACLCIPSEQTRTSLTLLDQYIAEQKIDHADMTPSVVSAMPLPTLGNLDVLIVGGETLPVDQAKLWSSHVRLIQTYGPAECTITTTVVDIKGDEHLGYLGPTCGLNPWIIQDGVDTADGEPTLAPIGSVGELWLEGPLVGQGYFKEPGKTEAAFVQDPPFLSRGHAKLAIPGRCGVLYRTGDLVHYNSDGTLTFVSRRDTQVKIRGQRVELSNVEDNARKYLQRLGLVDAQVVAEAITPLNSISKILALFLKITQPAQPIVLEGQTEETTRISAAVATLESRLSESLPAYEVPSVYVPIDTIPVTATGKADRRKLRGTFEVHTIRELVALNPLFSALASQRRLPSSDTERALALLWAQVLPVDASEIGLDDSFIRMGGDSLLAMKLAGLARELSAMSFTSADVLKHPQLEELARVAKHRGMDDGELEEEEAAVEAFSLLAPSSWQEQPISTAITLAARQCGVDEHQIQDIFPCTPLQEGLMALTTRKPGDYVAHWAMDLCPSTDTARLQRAWQSLVVSLPILRTRIIDLPHHGGLMQVVVDEQPSWTDTTSYAGLDTPPEDASKSSLGPRKKEMGLGTPLLQYQMRSTMSGACLSVIIHHALYDGYSVPLLFELLEKAYADESGRSLQMSQPPPFQKFVKYSVIGADKDEAAAFWAAQFADSTAPLFPSLPAPDYQVQVNQTIRQTVGLDWPQLDATPSTVIWVSWAIVVAQFSASRDVNFGVTLSGRQTHGATIPRVDRMVGPTIATVPVRLMLDYSKSVAEILGAVQAKAADLVRHEQTGLQNIKQYLPADMKDAAAFQSLVVVQPRADDDENLPCKTLFNKTIDEIEDHDDMAGAFDTYALNLICSLQDGGVALELNYDDNIVDALQTGRIMGQLKHVLEEVCAPRNIRLDGKPLNQVDLLHSGDVRQLWSWNRNIPLASTRPIHDLIAQTVRRSPNAQAVCAWDGNLTCLELDDLSTRLARLLVAQAGVGRRPGVIVPLFFEKTLWMPVAMLAVMKAGGASVAIDVNQPEERQASIIRTVRPDVVLASASAKSLAARICDCRVMIADHANIHRDQQDAASVHLPVVDPASLLYLIFTSGTTGKPKGVMVSHGNMSSAVQHQKHLYGYDSEARVFDFSSYAFDAAWLNFVVASVAGACLCIPNDHDRQNDVAGSIARFKATHVDLTASVAKALPLETIRSLRWLTLGGEAVRFEDAEQWAAQNTTVINMYGPSECSPSATIATIEDMRSFPGSIGRGYGLNTWITDPDNFHSLLPIGCVGELLLEGPLVGPGYLHDPEKTNKAFIKDPKWLVRGDGPRFPGRPGRLYRTGDLVRYNLDGTLSFMGRADSQVKINGQRVEPGEIEGALRRAVPETLAISIAVDMAKPAGSNKSMLVAFFDIGAAPTAGSDATENDDARETKKALSRIVCETIAKQLPRYMIPSALVLIRGFPMTVTLKTDRRKLRGLVEAMTNSQIMALDPLREEPEDLSTDTEHAMAALWASVLKISKADIAANDSFLQRGGDSIMAMKLVSHASKHSLSFTVADVLRNPRLRELSASAATTTVAEQNLSIEPFSLMGPSFNKREAIATVAGLLEADASRIQDIFPCTPLQEGFLALSAKSSDKGDYIARYDFNLREDVEVGRFQRAWEHVLQQLPILRTKIVPLPGHGLVQVVVDERLKWIDGDATDRTGESNPLMADMGLCTSLLRFALSRHDASSSFKGLTFTLCMSHALYDGWSLPLVCEALVQAHRDLTRPPPSSLSSSSSSSSASASASFSQFPPFQRFVKHVVNINSREAQAFWTKQFDGLSAPIFPALTNLSPDYEVRPNRSVVEDLPIQWKNMQTEATASTMLLAAWSMVTMQYTNSPDVIFGLTLSGRQAAVPQIERIVGPTIATIPLRVQVANTKRVDRFLSALQAQIIEVGQYEQTGLQRIQKMSAEAHQACQFQSIVVVQPEEREQLGAGLFADSFEPEDESADVGSFDSYALNLICSLRGDGVKLSLIYDDKVLDQDRAEGLLGQLAHILQQLTLDDNLERPVNELCTTQPWHLHKIWNWNAHVPETFREPVHGIFAEMVRKYPYRPAVDAWDGQLSYNELDWLSTRLARKLIVMGVGRDVIVPLCFEKSMLTTVCMLAVMKAGGASVTLDVMAQPEERLRTMVQTVNPVVALHSGIQQQLAQKICGRDVSILEVSKNMIESIPDHNVLLPEVDPDSILYIVFTSGTTGVPKGVTITHGNFSSAIRHQHVAMGRGTWSRVSDFASYAFDVSWSNSLHTLANGGCLCIPSDAARAGGLAEHIEEQRVNDIDITPSVAATLPLETLKKMKTVLVGGEGLSDDYAALWKGITALRNVYGPAECTPTATIWDVGTEGMPSNCLGRGVGLNTWVVQGDDSEATQLAPIGTVGELWLEGPLVGRGYFGDADKTRAAFVHDPPWLLRGGGLGHPGRHGRLYRTGDLVYYNANGTLTFVSRKDEQVKIRGQRVELGDVEHHARQCLQKCYPDARIIAEAATPRESKLGSSRLVVFLAADGSAGRLAASVDPSDLVDVNGDVNLVATLEEQLPGLVPSYAVPSLYIHVHKIPLGPTGKADRRKLRQIVSALGPEAWARFVPSRLPVRAPTTAVGLELRALWAESLDIANMSADDIGRDDDFTRLGGDSIKVMVLVRKIKQTFCVNLRVDRFLQSKTLDSLSNEIVRLQQAGATKDGSEADVTPILANVRNLLKEVQVLPRGEAAVKPARALFPRRVLLTGATGYLGTIILHKLLSNRAIDKVVVVVRASSTDEAWRRVIDTAVRAKWWDDKFLKRVSVWLGDLGKPRLGLDSSCWKALAGASDSDDSEHIEGIVHNGAAVDWLGTYDSLRAVNVASTHGLLGVARTSPSLSRLVYVSTSPDLDIERKVCTEEALRHELSITGGYAQSKMVAEYLLLQAVSQQIVSRDCICVVKPGFIIGDSPRGIANVDDYLWRIVAGSITIGSYPAEPASAWIHIASCGSLASIVEENLSSPRADRDEASPTQSLWGALNPARFWKTLTTARHGTFATMFKGSHASSLADHIDERPLTRPIWSGLDPVRFWKAVNSALPVPLKENSVTGWRDEMQARLTEFGQNHPMFAVQGFLDDDDEAILGGEQTDENADTDSKRMSEVEAAVVSNVKYLVEIGYFSRDGPSKDIFTRQAKA</sequence>
<dbReference type="PROSITE" id="PS50075">
    <property type="entry name" value="CARRIER"/>
    <property type="match status" value="3"/>
</dbReference>
<evidence type="ECO:0000256" key="4">
    <source>
        <dbReference type="ARBA" id="ARBA00029454"/>
    </source>
</evidence>
<reference evidence="8" key="1">
    <citation type="submission" date="2024-06" db="EMBL/GenBank/DDBJ databases">
        <title>Draft Genome Sequences of Epichloe bromicola Strains Isolated from Elymus ciliaris.</title>
        <authorList>
            <consortium name="Epichloe bromicola genome sequencing consortium"/>
            <person name="Miura A."/>
            <person name="Imano S."/>
            <person name="Ashida A."/>
            <person name="Sato I."/>
            <person name="Chiba S."/>
            <person name="Tanaka A."/>
            <person name="Camagna M."/>
            <person name="Takemoto D."/>
        </authorList>
    </citation>
    <scope>NUCLEOTIDE SEQUENCE [LARGE SCALE GENOMIC DNA]</scope>
    <source>
        <strain evidence="8">DP</strain>
    </source>
</reference>
<keyword evidence="2" id="KW-0597">Phosphoprotein</keyword>
<dbReference type="PANTHER" id="PTHR45527">
    <property type="entry name" value="NONRIBOSOMAL PEPTIDE SYNTHETASE"/>
    <property type="match status" value="1"/>
</dbReference>
<feature type="domain" description="Carrier" evidence="6">
    <location>
        <begin position="585"/>
        <end position="662"/>
    </location>
</feature>
<dbReference type="EMBL" id="BAAFGZ010000009">
    <property type="protein sequence ID" value="GAB0132061.1"/>
    <property type="molecule type" value="Genomic_DNA"/>
</dbReference>
<dbReference type="InterPro" id="IPR000873">
    <property type="entry name" value="AMP-dep_synth/lig_dom"/>
</dbReference>
<dbReference type="InterPro" id="IPR020845">
    <property type="entry name" value="AMP-binding_CS"/>
</dbReference>
<dbReference type="Gene3D" id="3.30.300.30">
    <property type="match status" value="3"/>
</dbReference>
<keyword evidence="1" id="KW-0596">Phosphopantetheine</keyword>
<dbReference type="Gene3D" id="3.40.50.980">
    <property type="match status" value="2"/>
</dbReference>
<dbReference type="Proteomes" id="UP001562357">
    <property type="component" value="Unassembled WGS sequence"/>
</dbReference>
<dbReference type="InterPro" id="IPR036291">
    <property type="entry name" value="NAD(P)-bd_dom_sf"/>
</dbReference>
<dbReference type="NCBIfam" id="NF003417">
    <property type="entry name" value="PRK04813.1"/>
    <property type="match status" value="3"/>
</dbReference>
<evidence type="ECO:0000256" key="2">
    <source>
        <dbReference type="ARBA" id="ARBA00022553"/>
    </source>
</evidence>
<name>A0ABQ0CF46_9HYPO</name>
<dbReference type="InterPro" id="IPR042099">
    <property type="entry name" value="ANL_N_sf"/>
</dbReference>
<dbReference type="Pfam" id="PF00501">
    <property type="entry name" value="AMP-binding"/>
    <property type="match status" value="3"/>
</dbReference>
<keyword evidence="8" id="KW-1185">Reference proteome</keyword>
<organism evidence="7 8">
    <name type="scientific">Epichloe bromicola</name>
    <dbReference type="NCBI Taxonomy" id="79588"/>
    <lineage>
        <taxon>Eukaryota</taxon>
        <taxon>Fungi</taxon>
        <taxon>Dikarya</taxon>
        <taxon>Ascomycota</taxon>
        <taxon>Pezizomycotina</taxon>
        <taxon>Sordariomycetes</taxon>
        <taxon>Hypocreomycetidae</taxon>
        <taxon>Hypocreales</taxon>
        <taxon>Clavicipitaceae</taxon>
        <taxon>Epichloe</taxon>
    </lineage>
</organism>
<dbReference type="CDD" id="cd19545">
    <property type="entry name" value="FUM14_C_NRPS-like"/>
    <property type="match status" value="2"/>
</dbReference>
<dbReference type="Gene3D" id="3.40.50.12780">
    <property type="entry name" value="N-terminal domain of ligase-like"/>
    <property type="match status" value="2"/>
</dbReference>
<dbReference type="InterPro" id="IPR009081">
    <property type="entry name" value="PP-bd_ACP"/>
</dbReference>
<evidence type="ECO:0000256" key="1">
    <source>
        <dbReference type="ARBA" id="ARBA00022450"/>
    </source>
</evidence>
<feature type="region of interest" description="Disordered" evidence="5">
    <location>
        <begin position="791"/>
        <end position="813"/>
    </location>
</feature>
<dbReference type="Gene3D" id="2.30.38.10">
    <property type="entry name" value="Luciferase, Domain 3"/>
    <property type="match status" value="1"/>
</dbReference>
<dbReference type="PROSITE" id="PS00455">
    <property type="entry name" value="AMP_BINDING"/>
    <property type="match status" value="3"/>
</dbReference>
<keyword evidence="3" id="KW-0436">Ligase</keyword>
<dbReference type="Pfam" id="PF00668">
    <property type="entry name" value="Condensation"/>
    <property type="match status" value="2"/>
</dbReference>
<dbReference type="SUPFAM" id="SSF52777">
    <property type="entry name" value="CoA-dependent acyltransferases"/>
    <property type="match status" value="4"/>
</dbReference>
<comment type="caution">
    <text evidence="7">The sequence shown here is derived from an EMBL/GenBank/DDBJ whole genome shotgun (WGS) entry which is preliminary data.</text>
</comment>
<dbReference type="InterPro" id="IPR036736">
    <property type="entry name" value="ACP-like_sf"/>
</dbReference>
<dbReference type="InterPro" id="IPR045851">
    <property type="entry name" value="AMP-bd_C_sf"/>
</dbReference>
<evidence type="ECO:0000313" key="8">
    <source>
        <dbReference type="Proteomes" id="UP001562357"/>
    </source>
</evidence>
<protein>
    <submittedName>
        <fullName evidence="7">Nrps, partial</fullName>
    </submittedName>
</protein>
<dbReference type="SMART" id="SM00823">
    <property type="entry name" value="PKS_PP"/>
    <property type="match status" value="3"/>
</dbReference>
<proteinExistence type="inferred from homology"/>
<dbReference type="InterPro" id="IPR010071">
    <property type="entry name" value="AA_adenyl_dom"/>
</dbReference>
<dbReference type="SUPFAM" id="SSF47336">
    <property type="entry name" value="ACP-like"/>
    <property type="match status" value="3"/>
</dbReference>
<dbReference type="InterPro" id="IPR020806">
    <property type="entry name" value="PKS_PP-bd"/>
</dbReference>
<dbReference type="PANTHER" id="PTHR45527:SF1">
    <property type="entry name" value="FATTY ACID SYNTHASE"/>
    <property type="match status" value="1"/>
</dbReference>
<dbReference type="Gene3D" id="3.30.559.10">
    <property type="entry name" value="Chloramphenicol acetyltransferase-like domain"/>
    <property type="match status" value="2"/>
</dbReference>
<dbReference type="InterPro" id="IPR013120">
    <property type="entry name" value="FAR_NAD-bd"/>
</dbReference>
<dbReference type="Gene3D" id="3.40.50.720">
    <property type="entry name" value="NAD(P)-binding Rossmann-like Domain"/>
    <property type="match status" value="1"/>
</dbReference>
<dbReference type="InterPro" id="IPR001242">
    <property type="entry name" value="Condensation_dom"/>
</dbReference>
<gene>
    <name evidence="7" type="primary">g509</name>
    <name evidence="7" type="ORF">EsDP_00000509</name>
</gene>
<dbReference type="SUPFAM" id="SSF56801">
    <property type="entry name" value="Acetyl-CoA synthetase-like"/>
    <property type="match status" value="3"/>
</dbReference>
<dbReference type="InterPro" id="IPR006162">
    <property type="entry name" value="Ppantetheine_attach_site"/>
</dbReference>
<dbReference type="NCBIfam" id="TIGR01733">
    <property type="entry name" value="AA-adenyl-dom"/>
    <property type="match status" value="1"/>
</dbReference>
<comment type="similarity">
    <text evidence="4">Belongs to the NRP synthetase family.</text>
</comment>
<dbReference type="Pfam" id="PF00550">
    <property type="entry name" value="PP-binding"/>
    <property type="match status" value="3"/>
</dbReference>